<dbReference type="PANTHER" id="PTHR13789:SF309">
    <property type="entry name" value="PUTATIVE (AFU_ORTHOLOGUE AFUA_6G14510)-RELATED"/>
    <property type="match status" value="1"/>
</dbReference>
<dbReference type="InterPro" id="IPR050493">
    <property type="entry name" value="FAD-dep_Monooxygenase_BioMet"/>
</dbReference>
<dbReference type="STRING" id="150146.SAMN05443667_10673"/>
<dbReference type="InterPro" id="IPR002938">
    <property type="entry name" value="FAD-bd"/>
</dbReference>
<dbReference type="Gene3D" id="1.10.472.60">
    <property type="entry name" value="putative protein disulfide isomerase domain"/>
    <property type="match status" value="1"/>
</dbReference>
<dbReference type="OrthoDB" id="9813770at2"/>
<dbReference type="Gene3D" id="3.50.50.60">
    <property type="entry name" value="FAD/NAD(P)-binding domain"/>
    <property type="match status" value="1"/>
</dbReference>
<dbReference type="Proteomes" id="UP000198951">
    <property type="component" value="Unassembled WGS sequence"/>
</dbReference>
<gene>
    <name evidence="5" type="ORF">SAMN05443667_10673</name>
</gene>
<dbReference type="InterPro" id="IPR036188">
    <property type="entry name" value="FAD/NAD-bd_sf"/>
</dbReference>
<dbReference type="InterPro" id="IPR036249">
    <property type="entry name" value="Thioredoxin-like_sf"/>
</dbReference>
<dbReference type="CDD" id="cd03025">
    <property type="entry name" value="DsbA_FrnE_like"/>
    <property type="match status" value="1"/>
</dbReference>
<evidence type="ECO:0000256" key="1">
    <source>
        <dbReference type="ARBA" id="ARBA00007801"/>
    </source>
</evidence>
<proteinExistence type="inferred from homology"/>
<dbReference type="EMBL" id="FNRD01000006">
    <property type="protein sequence ID" value="SEA60629.1"/>
    <property type="molecule type" value="Genomic_DNA"/>
</dbReference>
<sequence>MKAVILGGGIAGLTMGLLLRKENWDVVISERSASMVNQGHAFLMSADGLSILSEFAKEQSSTLHKQNVNLFSLKRPNGDEEIRIKLDGWHCMKRVDLISHLYSFFSNKNLKMGRVFSHFLYENNVAIAAVFENGEIEYGDIFIGADGSNSKVRESLFGKVNFTPVAVHEIVGISKKRAIDDPEKVVFQKYQSKIKGLAFGFIPASCKESVWFMQYDVKLASGDEGKSPEALQKFCYDMLTDFPDEVRAVLDANDFSTSYIWKTRDFDTLPTFHKENVVLIGDAAHLAVPFTSAGTTNALLDAKTLTKTLINSSSIEQAFDTYYQERYSDLTNHLEQGRLLKTIFLEPKKHSERGYILPLVTDKDKKEPVNKPLKITYFTDPICSTCWVIQPVLRKLKLEYGDYIDIQYHMGGLLPSWKNYDRGIIKNPLDAAKHWEEVSKEHKTPLDGDIWIEDPLHSSYPPSIAFKAAQIQSNDKAVSFLRRLQEMIFIEKRNISKWPEIEKAALTCGLDSALLLKDINGKGLALFNEDLDYAKKLKVTTFPTILFSIDNEIKTSITGLQPYEKFEEIIRKFIPNVTKNNIQLSPESLFQRFNNMTVTEYAFISDCSVEESNLILNDLYHQGKIEKHDSKNGMMWTYSIKSKKKISSVW</sequence>
<organism evidence="5 6">
    <name type="scientific">Flavobacterium gillisiae</name>
    <dbReference type="NCBI Taxonomy" id="150146"/>
    <lineage>
        <taxon>Bacteria</taxon>
        <taxon>Pseudomonadati</taxon>
        <taxon>Bacteroidota</taxon>
        <taxon>Flavobacteriia</taxon>
        <taxon>Flavobacteriales</taxon>
        <taxon>Flavobacteriaceae</taxon>
        <taxon>Flavobacterium</taxon>
    </lineage>
</organism>
<keyword evidence="2" id="KW-0560">Oxidoreductase</keyword>
<protein>
    <submittedName>
        <fullName evidence="5">2-polyprenyl-6-methoxyphenol hydroxylase</fullName>
    </submittedName>
</protein>
<dbReference type="GO" id="GO:0071949">
    <property type="term" value="F:FAD binding"/>
    <property type="evidence" value="ECO:0007669"/>
    <property type="project" value="InterPro"/>
</dbReference>
<dbReference type="PANTHER" id="PTHR13789">
    <property type="entry name" value="MONOOXYGENASE"/>
    <property type="match status" value="1"/>
</dbReference>
<keyword evidence="3" id="KW-0503">Monooxygenase</keyword>
<dbReference type="Pfam" id="PF13743">
    <property type="entry name" value="Thioredoxin_5"/>
    <property type="match status" value="1"/>
</dbReference>
<dbReference type="Pfam" id="PF01494">
    <property type="entry name" value="FAD_binding_3"/>
    <property type="match status" value="1"/>
</dbReference>
<evidence type="ECO:0000313" key="6">
    <source>
        <dbReference type="Proteomes" id="UP000198951"/>
    </source>
</evidence>
<dbReference type="Gene3D" id="3.40.30.10">
    <property type="entry name" value="Glutaredoxin"/>
    <property type="match status" value="1"/>
</dbReference>
<evidence type="ECO:0000313" key="5">
    <source>
        <dbReference type="EMBL" id="SEA60629.1"/>
    </source>
</evidence>
<comment type="similarity">
    <text evidence="1">Belongs to the PheA/TfdB FAD monooxygenase family.</text>
</comment>
<dbReference type="RefSeq" id="WP_091088796.1">
    <property type="nucleotide sequence ID" value="NZ_FNRD01000006.1"/>
</dbReference>
<dbReference type="SUPFAM" id="SSF52833">
    <property type="entry name" value="Thioredoxin-like"/>
    <property type="match status" value="1"/>
</dbReference>
<feature type="domain" description="FAD-binding" evidence="4">
    <location>
        <begin position="2"/>
        <end position="326"/>
    </location>
</feature>
<dbReference type="GO" id="GO:0004497">
    <property type="term" value="F:monooxygenase activity"/>
    <property type="evidence" value="ECO:0007669"/>
    <property type="project" value="UniProtKB-KW"/>
</dbReference>
<evidence type="ECO:0000259" key="4">
    <source>
        <dbReference type="Pfam" id="PF01494"/>
    </source>
</evidence>
<dbReference type="AlphaFoldDB" id="A0A1H4CJX1"/>
<dbReference type="PRINTS" id="PR00420">
    <property type="entry name" value="RNGMNOXGNASE"/>
</dbReference>
<name>A0A1H4CJX1_9FLAO</name>
<accession>A0A1H4CJX1</accession>
<reference evidence="6" key="1">
    <citation type="submission" date="2016-10" db="EMBL/GenBank/DDBJ databases">
        <authorList>
            <person name="Varghese N."/>
            <person name="Submissions S."/>
        </authorList>
    </citation>
    <scope>NUCLEOTIDE SEQUENCE [LARGE SCALE GENOMIC DNA]</scope>
    <source>
        <strain evidence="6">DSM 22376</strain>
    </source>
</reference>
<keyword evidence="6" id="KW-1185">Reference proteome</keyword>
<evidence type="ECO:0000256" key="2">
    <source>
        <dbReference type="ARBA" id="ARBA00023002"/>
    </source>
</evidence>
<dbReference type="SUPFAM" id="SSF51905">
    <property type="entry name" value="FAD/NAD(P)-binding domain"/>
    <property type="match status" value="1"/>
</dbReference>
<evidence type="ECO:0000256" key="3">
    <source>
        <dbReference type="ARBA" id="ARBA00023033"/>
    </source>
</evidence>